<dbReference type="EMBL" id="AP023359">
    <property type="protein sequence ID" value="BCJ65661.1"/>
    <property type="molecule type" value="Genomic_DNA"/>
</dbReference>
<evidence type="ECO:0000313" key="2">
    <source>
        <dbReference type="EMBL" id="BCJ65661.1"/>
    </source>
</evidence>
<evidence type="ECO:0000256" key="1">
    <source>
        <dbReference type="SAM" id="MobiDB-lite"/>
    </source>
</evidence>
<evidence type="ECO:0000313" key="3">
    <source>
        <dbReference type="Proteomes" id="UP000680866"/>
    </source>
</evidence>
<organism evidence="2 3">
    <name type="scientific">Polymorphospora rubra</name>
    <dbReference type="NCBI Taxonomy" id="338584"/>
    <lineage>
        <taxon>Bacteria</taxon>
        <taxon>Bacillati</taxon>
        <taxon>Actinomycetota</taxon>
        <taxon>Actinomycetes</taxon>
        <taxon>Micromonosporales</taxon>
        <taxon>Micromonosporaceae</taxon>
        <taxon>Polymorphospora</taxon>
    </lineage>
</organism>
<dbReference type="KEGG" id="pry:Prubr_26820"/>
<keyword evidence="3" id="KW-1185">Reference proteome</keyword>
<accession>A0A810MWS9</accession>
<proteinExistence type="predicted"/>
<feature type="region of interest" description="Disordered" evidence="1">
    <location>
        <begin position="56"/>
        <end position="87"/>
    </location>
</feature>
<dbReference type="Proteomes" id="UP000680866">
    <property type="component" value="Chromosome"/>
</dbReference>
<dbReference type="AlphaFoldDB" id="A0A810MWS9"/>
<dbReference type="RefSeq" id="WP_212825251.1">
    <property type="nucleotide sequence ID" value="NZ_AP023359.1"/>
</dbReference>
<sequence length="336" mass="37000">MTRQLWFDLRETLRQAETTIAGPDAGPTGEPQEPWLVVDTAGGRLWFTPVNAPRPRSATVTAVHDDGPQPSRPWPPYRQPLTEPGPDDTSLLDRLHAAAREGHRWLVIDSTMPPQLHTAAVYDTATVPATATWTPAYLAAGELGPYPGEIAAGYQYDGSVIARFRLEAVERIAADAHARTWPGQTADLLVRRGYGNRTEVFMAHAAGSIDTSTPWQPEAGDETLGMRRVTVDTDGWYVLVDDLWMWRQVDPPMVQTRPGHGHAPEQDMFEPDGPYGSRCTVCGATGYDIADRTLPSMAGYGSDTTTWCRICRSSESHLQEIGRVSRRATWPPSLDA</sequence>
<protein>
    <submittedName>
        <fullName evidence="2">Uncharacterized protein</fullName>
    </submittedName>
</protein>
<reference evidence="2" key="1">
    <citation type="submission" date="2020-08" db="EMBL/GenBank/DDBJ databases">
        <title>Whole genome shotgun sequence of Polymorphospora rubra NBRC 101157.</title>
        <authorList>
            <person name="Komaki H."/>
            <person name="Tamura T."/>
        </authorList>
    </citation>
    <scope>NUCLEOTIDE SEQUENCE</scope>
    <source>
        <strain evidence="2">NBRC 101157</strain>
    </source>
</reference>
<gene>
    <name evidence="2" type="ORF">Prubr_26820</name>
</gene>
<name>A0A810MWS9_9ACTN</name>